<reference evidence="2 3" key="1">
    <citation type="submission" date="2018-10" db="EMBL/GenBank/DDBJ databases">
        <title>Genomic Encyclopedia of Archaeal and Bacterial Type Strains, Phase II (KMG-II): from individual species to whole genera.</title>
        <authorList>
            <person name="Goeker M."/>
        </authorList>
    </citation>
    <scope>NUCLEOTIDE SEQUENCE [LARGE SCALE GENOMIC DNA]</scope>
    <source>
        <strain evidence="2 3">RP-AC37</strain>
    </source>
</reference>
<proteinExistence type="predicted"/>
<name>A0A420XJW5_9ACTN</name>
<dbReference type="Proteomes" id="UP000281955">
    <property type="component" value="Unassembled WGS sequence"/>
</dbReference>
<dbReference type="RefSeq" id="WP_121195185.1">
    <property type="nucleotide sequence ID" value="NZ_RBWV01000017.1"/>
</dbReference>
<keyword evidence="3" id="KW-1185">Reference proteome</keyword>
<dbReference type="EMBL" id="RBWV01000017">
    <property type="protein sequence ID" value="RKS68051.1"/>
    <property type="molecule type" value="Genomic_DNA"/>
</dbReference>
<dbReference type="InterPro" id="IPR019587">
    <property type="entry name" value="Polyketide_cyclase/dehydratase"/>
</dbReference>
<comment type="caution">
    <text evidence="2">The sequence shown here is derived from an EMBL/GenBank/DDBJ whole genome shotgun (WGS) entry which is preliminary data.</text>
</comment>
<feature type="region of interest" description="Disordered" evidence="1">
    <location>
        <begin position="40"/>
        <end position="60"/>
    </location>
</feature>
<evidence type="ECO:0000313" key="2">
    <source>
        <dbReference type="EMBL" id="RKS68051.1"/>
    </source>
</evidence>
<dbReference type="InterPro" id="IPR023393">
    <property type="entry name" value="START-like_dom_sf"/>
</dbReference>
<sequence length="139" mass="15763">MEFEHSRVLPASAEQVFAVASDITRMARWLPTTDLVEQDSPNHLHVEGERSSRHYEGDGVFDVSPDQLRVEWGSDRTGDYAGWLQVHHQADEASAEVVLHLSFLDELDEDYRRKGRGEAVEQEMTDALERLEAEVRGSA</sequence>
<gene>
    <name evidence="2" type="ORF">CLV35_3958</name>
</gene>
<dbReference type="AlphaFoldDB" id="A0A420XJW5"/>
<organism evidence="2 3">
    <name type="scientific">Motilibacter peucedani</name>
    <dbReference type="NCBI Taxonomy" id="598650"/>
    <lineage>
        <taxon>Bacteria</taxon>
        <taxon>Bacillati</taxon>
        <taxon>Actinomycetota</taxon>
        <taxon>Actinomycetes</taxon>
        <taxon>Motilibacterales</taxon>
        <taxon>Motilibacteraceae</taxon>
        <taxon>Motilibacter</taxon>
    </lineage>
</organism>
<dbReference type="Gene3D" id="3.30.530.20">
    <property type="match status" value="1"/>
</dbReference>
<feature type="compositionally biased region" description="Basic and acidic residues" evidence="1">
    <location>
        <begin position="40"/>
        <end position="57"/>
    </location>
</feature>
<evidence type="ECO:0000313" key="3">
    <source>
        <dbReference type="Proteomes" id="UP000281955"/>
    </source>
</evidence>
<protein>
    <submittedName>
        <fullName evidence="2">Polyketide cyclase/dehydrase/lipid transport protein</fullName>
    </submittedName>
</protein>
<accession>A0A420XJW5</accession>
<dbReference type="Pfam" id="PF10604">
    <property type="entry name" value="Polyketide_cyc2"/>
    <property type="match status" value="1"/>
</dbReference>
<dbReference type="InParanoid" id="A0A420XJW5"/>
<dbReference type="CDD" id="cd07812">
    <property type="entry name" value="SRPBCC"/>
    <property type="match status" value="1"/>
</dbReference>
<evidence type="ECO:0000256" key="1">
    <source>
        <dbReference type="SAM" id="MobiDB-lite"/>
    </source>
</evidence>
<dbReference type="SUPFAM" id="SSF55961">
    <property type="entry name" value="Bet v1-like"/>
    <property type="match status" value="1"/>
</dbReference>
<dbReference type="OrthoDB" id="5244508at2"/>